<dbReference type="GO" id="GO:0047429">
    <property type="term" value="F:nucleoside triphosphate diphosphatase activity"/>
    <property type="evidence" value="ECO:0007669"/>
    <property type="project" value="InterPro"/>
</dbReference>
<dbReference type="GO" id="GO:0005737">
    <property type="term" value="C:cytoplasm"/>
    <property type="evidence" value="ECO:0007669"/>
    <property type="project" value="UniProtKB-SubCell"/>
</dbReference>
<feature type="site" description="Important for substrate specificity" evidence="9">
    <location>
        <position position="161"/>
    </location>
</feature>
<dbReference type="GO" id="GO:0009117">
    <property type="term" value="P:nucleotide metabolic process"/>
    <property type="evidence" value="ECO:0007669"/>
    <property type="project" value="UniProtKB-KW"/>
</dbReference>
<keyword evidence="11" id="KW-1185">Reference proteome</keyword>
<protein>
    <recommendedName>
        <fullName evidence="8 9">7-methyl-GTP pyrophosphatase</fullName>
        <shortName evidence="9">m(7)GTP pyrophosphatase</shortName>
        <ecNumber evidence="9">3.6.1.-</ecNumber>
    </recommendedName>
</protein>
<comment type="cofactor">
    <cofactor evidence="9">
        <name>a divalent metal cation</name>
        <dbReference type="ChEBI" id="CHEBI:60240"/>
    </cofactor>
</comment>
<evidence type="ECO:0000256" key="1">
    <source>
        <dbReference type="ARBA" id="ARBA00004496"/>
    </source>
</evidence>
<evidence type="ECO:0000256" key="7">
    <source>
        <dbReference type="ARBA" id="ARBA00060749"/>
    </source>
</evidence>
<evidence type="ECO:0000256" key="9">
    <source>
        <dbReference type="HAMAP-Rule" id="MF_00528"/>
    </source>
</evidence>
<keyword evidence="2 9" id="KW-0963">Cytoplasm</keyword>
<organism evidence="10 11">
    <name type="scientific">Pseudidiomarina planktonica</name>
    <dbReference type="NCBI Taxonomy" id="1323738"/>
    <lineage>
        <taxon>Bacteria</taxon>
        <taxon>Pseudomonadati</taxon>
        <taxon>Pseudomonadota</taxon>
        <taxon>Gammaproteobacteria</taxon>
        <taxon>Alteromonadales</taxon>
        <taxon>Idiomarinaceae</taxon>
        <taxon>Pseudidiomarina</taxon>
    </lineage>
</organism>
<evidence type="ECO:0000256" key="8">
    <source>
        <dbReference type="ARBA" id="ARBA00068163"/>
    </source>
</evidence>
<evidence type="ECO:0000256" key="6">
    <source>
        <dbReference type="ARBA" id="ARBA00053369"/>
    </source>
</evidence>
<name>A0A1Y6ERS6_9GAMM</name>
<feature type="active site" description="Proton acceptor" evidence="9">
    <location>
        <position position="74"/>
    </location>
</feature>
<dbReference type="CDD" id="cd00555">
    <property type="entry name" value="Maf"/>
    <property type="match status" value="1"/>
</dbReference>
<evidence type="ECO:0000313" key="11">
    <source>
        <dbReference type="Proteomes" id="UP000194450"/>
    </source>
</evidence>
<dbReference type="OrthoDB" id="9813694at2"/>
<dbReference type="FunFam" id="3.90.950.10:FF:000005">
    <property type="entry name" value="7-methyl-GTP pyrophosphatase"/>
    <property type="match status" value="1"/>
</dbReference>
<accession>A0A1Y6ERS6</accession>
<dbReference type="SUPFAM" id="SSF52972">
    <property type="entry name" value="ITPase-like"/>
    <property type="match status" value="1"/>
</dbReference>
<comment type="similarity">
    <text evidence="7 9">Belongs to the Maf family. YceF subfamily.</text>
</comment>
<dbReference type="EMBL" id="FXWH01000001">
    <property type="protein sequence ID" value="SMQ65405.1"/>
    <property type="molecule type" value="Genomic_DNA"/>
</dbReference>
<dbReference type="InterPro" id="IPR029001">
    <property type="entry name" value="ITPase-like_fam"/>
</dbReference>
<dbReference type="Proteomes" id="UP000194450">
    <property type="component" value="Unassembled WGS sequence"/>
</dbReference>
<comment type="function">
    <text evidence="6 9">Nucleoside triphosphate pyrophosphatase that hydrolyzes 7-methyl-GTP (m(7)GTP). May have a dual role in cell division arrest and in preventing the incorporation of modified nucleotides into cellular nucleic acids.</text>
</comment>
<dbReference type="InterPro" id="IPR003697">
    <property type="entry name" value="Maf-like"/>
</dbReference>
<evidence type="ECO:0000256" key="4">
    <source>
        <dbReference type="ARBA" id="ARBA00023080"/>
    </source>
</evidence>
<feature type="site" description="Important for substrate specificity" evidence="9">
    <location>
        <position position="14"/>
    </location>
</feature>
<keyword evidence="3 9" id="KW-0378">Hydrolase</keyword>
<evidence type="ECO:0000256" key="5">
    <source>
        <dbReference type="ARBA" id="ARBA00050213"/>
    </source>
</evidence>
<comment type="subcellular location">
    <subcellularLocation>
        <location evidence="1 9">Cytoplasm</location>
    </subcellularLocation>
</comment>
<keyword evidence="4 9" id="KW-0546">Nucleotide metabolism</keyword>
<comment type="catalytic activity">
    <reaction evidence="5 9">
        <text>N(7)-methyl-GTP + H2O = N(7)-methyl-GMP + diphosphate + H(+)</text>
        <dbReference type="Rhea" id="RHEA:58744"/>
        <dbReference type="ChEBI" id="CHEBI:15377"/>
        <dbReference type="ChEBI" id="CHEBI:15378"/>
        <dbReference type="ChEBI" id="CHEBI:33019"/>
        <dbReference type="ChEBI" id="CHEBI:58285"/>
        <dbReference type="ChEBI" id="CHEBI:87133"/>
    </reaction>
</comment>
<dbReference type="EC" id="3.6.1.-" evidence="9"/>
<dbReference type="Gene3D" id="3.90.950.10">
    <property type="match status" value="1"/>
</dbReference>
<dbReference type="PIRSF" id="PIRSF006305">
    <property type="entry name" value="Maf"/>
    <property type="match status" value="1"/>
</dbReference>
<dbReference type="AlphaFoldDB" id="A0A1Y6ERS6"/>
<reference evidence="11" key="1">
    <citation type="submission" date="2017-04" db="EMBL/GenBank/DDBJ databases">
        <authorList>
            <person name="Varghese N."/>
            <person name="Submissions S."/>
        </authorList>
    </citation>
    <scope>NUCLEOTIDE SEQUENCE [LARGE SCALE GENOMIC DNA]</scope>
</reference>
<gene>
    <name evidence="10" type="ORF">SAMN06297229_1260</name>
</gene>
<sequence>MSNYKIVLASTSPFRRQLLEQTGLTFSAIAPEVDETPVADESATELVERLAKAKACAVAEQFKDNTQALVIGSDQVAVVNGSIVGKPHTHEKAVAQLTAASGQAVTFYTGLAVAAVTKGTISVESCVETFEVVFRNLTAEEIEGYLRKEQPYQCAGSFKSEALGITLFSALRGNDPNALVGLPVIRLLEMLRVYGVNPLLDTSADTGA</sequence>
<evidence type="ECO:0000256" key="2">
    <source>
        <dbReference type="ARBA" id="ARBA00022490"/>
    </source>
</evidence>
<evidence type="ECO:0000313" key="10">
    <source>
        <dbReference type="EMBL" id="SMQ65405.1"/>
    </source>
</evidence>
<dbReference type="HAMAP" id="MF_00528">
    <property type="entry name" value="Maf"/>
    <property type="match status" value="1"/>
</dbReference>
<evidence type="ECO:0000256" key="3">
    <source>
        <dbReference type="ARBA" id="ARBA00022801"/>
    </source>
</evidence>
<dbReference type="PANTHER" id="PTHR43213:SF10">
    <property type="entry name" value="7-METHYL-GTP PYROPHOSPHATASE"/>
    <property type="match status" value="1"/>
</dbReference>
<feature type="site" description="Important for substrate specificity" evidence="9">
    <location>
        <position position="75"/>
    </location>
</feature>
<comment type="caution">
    <text evidence="9">Lacks conserved residue(s) required for the propagation of feature annotation.</text>
</comment>
<dbReference type="NCBIfam" id="TIGR00172">
    <property type="entry name" value="maf"/>
    <property type="match status" value="1"/>
</dbReference>
<dbReference type="PANTHER" id="PTHR43213">
    <property type="entry name" value="BIFUNCTIONAL DTTP/UTP PYROPHOSPHATASE/METHYLTRANSFERASE PROTEIN-RELATED"/>
    <property type="match status" value="1"/>
</dbReference>
<dbReference type="RefSeq" id="WP_086434356.1">
    <property type="nucleotide sequence ID" value="NZ_FXWH01000001.1"/>
</dbReference>
<dbReference type="Pfam" id="PF02545">
    <property type="entry name" value="Maf"/>
    <property type="match status" value="1"/>
</dbReference>
<proteinExistence type="inferred from homology"/>